<dbReference type="AlphaFoldDB" id="A0A6J6BPC2"/>
<organism evidence="1">
    <name type="scientific">freshwater metagenome</name>
    <dbReference type="NCBI Taxonomy" id="449393"/>
    <lineage>
        <taxon>unclassified sequences</taxon>
        <taxon>metagenomes</taxon>
        <taxon>ecological metagenomes</taxon>
    </lineage>
</organism>
<reference evidence="1" key="1">
    <citation type="submission" date="2020-05" db="EMBL/GenBank/DDBJ databases">
        <authorList>
            <person name="Chiriac C."/>
            <person name="Salcher M."/>
            <person name="Ghai R."/>
            <person name="Kavagutti S V."/>
        </authorList>
    </citation>
    <scope>NUCLEOTIDE SEQUENCE</scope>
</reference>
<accession>A0A6J6BPC2</accession>
<gene>
    <name evidence="1" type="ORF">UFOPK1358_00982</name>
</gene>
<protein>
    <submittedName>
        <fullName evidence="1">Unannotated protein</fullName>
    </submittedName>
</protein>
<name>A0A6J6BPC2_9ZZZZ</name>
<evidence type="ECO:0000313" key="1">
    <source>
        <dbReference type="EMBL" id="CAB4540239.1"/>
    </source>
</evidence>
<sequence>MGIVLNRHLHRMAHFTEDRCGGRVGCIAAIDVVFNDRPSTKVHPVVGLMTLGVVGVSCMSHIGREHE</sequence>
<dbReference type="EMBL" id="CAEZSF010000084">
    <property type="protein sequence ID" value="CAB4540239.1"/>
    <property type="molecule type" value="Genomic_DNA"/>
</dbReference>
<proteinExistence type="predicted"/>